<dbReference type="OrthoDB" id="3579673at2"/>
<keyword evidence="1" id="KW-0812">Transmembrane</keyword>
<gene>
    <name evidence="2" type="ORF">CP975_16475</name>
</gene>
<name>A0A5J6HK60_STRAD</name>
<dbReference type="RefSeq" id="WP_055533195.1">
    <property type="nucleotide sequence ID" value="NZ_CP023695.1"/>
</dbReference>
<reference evidence="2 3" key="1">
    <citation type="submission" date="2017-09" db="EMBL/GenBank/DDBJ databases">
        <authorList>
            <person name="Lee N."/>
            <person name="Cho B.-K."/>
        </authorList>
    </citation>
    <scope>NUCLEOTIDE SEQUENCE [LARGE SCALE GENOMIC DNA]</scope>
    <source>
        <strain evidence="2 3">ATCC 12461</strain>
    </source>
</reference>
<evidence type="ECO:0000256" key="1">
    <source>
        <dbReference type="SAM" id="Phobius"/>
    </source>
</evidence>
<dbReference type="AlphaFoldDB" id="A0A5J6HK60"/>
<sequence>MTTLTTAPAKPTGRRTAFTLPGPYRAVLLQHRAALWIALGLFALGAAALIADRLWVAHAADAFAASDCSIRQTAKECGGPVRGYLDAEMQFGRNLDYMGMAILALPCLIGVFVAGPLIARDLETGTYKLAWTQSYSPARWLAARLAVCAAVVITGMGLLAAVQRWAWTSGPELEYDRAAWYERAIYGSVGPVAVGYALLGLAVGALAGILLRRTLPAMTGAGAVIVSAVAVLPLARPHLWATETVSWSRTSPPATPGSGYPVERGMLTSDGSRLPESLCWDPVRDSDPCFAEHQVTGWYNDFHPSSHFWPLQLVETGIVLALAAAATYAAFRLLRRRTP</sequence>
<organism evidence="2 3">
    <name type="scientific">Streptomyces alboniger</name>
    <dbReference type="NCBI Taxonomy" id="132473"/>
    <lineage>
        <taxon>Bacteria</taxon>
        <taxon>Bacillati</taxon>
        <taxon>Actinomycetota</taxon>
        <taxon>Actinomycetes</taxon>
        <taxon>Kitasatosporales</taxon>
        <taxon>Streptomycetaceae</taxon>
        <taxon>Streptomyces</taxon>
        <taxon>Streptomyces aurantiacus group</taxon>
    </lineage>
</organism>
<dbReference type="EMBL" id="CP023695">
    <property type="protein sequence ID" value="QEV18874.1"/>
    <property type="molecule type" value="Genomic_DNA"/>
</dbReference>
<keyword evidence="1" id="KW-0472">Membrane</keyword>
<feature type="transmembrane region" description="Helical" evidence="1">
    <location>
        <begin position="308"/>
        <end position="331"/>
    </location>
</feature>
<keyword evidence="3" id="KW-1185">Reference proteome</keyword>
<feature type="transmembrane region" description="Helical" evidence="1">
    <location>
        <begin position="97"/>
        <end position="119"/>
    </location>
</feature>
<feature type="transmembrane region" description="Helical" evidence="1">
    <location>
        <begin position="33"/>
        <end position="51"/>
    </location>
</feature>
<feature type="transmembrane region" description="Helical" evidence="1">
    <location>
        <begin position="217"/>
        <end position="235"/>
    </location>
</feature>
<feature type="transmembrane region" description="Helical" evidence="1">
    <location>
        <begin position="140"/>
        <end position="165"/>
    </location>
</feature>
<protein>
    <recommendedName>
        <fullName evidence="4">ABC transporter permease</fullName>
    </recommendedName>
</protein>
<evidence type="ECO:0000313" key="2">
    <source>
        <dbReference type="EMBL" id="QEV18874.1"/>
    </source>
</evidence>
<proteinExistence type="predicted"/>
<feature type="transmembrane region" description="Helical" evidence="1">
    <location>
        <begin position="185"/>
        <end position="210"/>
    </location>
</feature>
<dbReference type="KEGG" id="salw:CP975_16475"/>
<dbReference type="Proteomes" id="UP000326553">
    <property type="component" value="Chromosome"/>
</dbReference>
<evidence type="ECO:0008006" key="4">
    <source>
        <dbReference type="Google" id="ProtNLM"/>
    </source>
</evidence>
<evidence type="ECO:0000313" key="3">
    <source>
        <dbReference type="Proteomes" id="UP000326553"/>
    </source>
</evidence>
<accession>A0A5J6HK60</accession>
<keyword evidence="1" id="KW-1133">Transmembrane helix</keyword>